<reference evidence="2 3" key="1">
    <citation type="submission" date="2019-10" db="EMBL/GenBank/DDBJ databases">
        <title>Draft whole-genome sequence of the purple nonsulfur photosynthetic bacterium Roseospira navarrensis DSM 15114.</title>
        <authorList>
            <person name="Kyndt J.A."/>
            <person name="Meyer T.E."/>
        </authorList>
    </citation>
    <scope>NUCLEOTIDE SEQUENCE [LARGE SCALE GENOMIC DNA]</scope>
    <source>
        <strain evidence="2 3">DSM 15114</strain>
    </source>
</reference>
<dbReference type="PANTHER" id="PTHR42779">
    <property type="entry name" value="PROTEIN YNJB"/>
    <property type="match status" value="1"/>
</dbReference>
<sequence length="419" mass="45382">MPSSVVVHPPALSRRRLLGAGAAGLALAALPLSSARAAAPAPDPGDWDAVLAAARGQTVHWNAWGGDEKINRHIAWIGDQVANRFGVTLRHVKVADIADVIARLLAEKAVGRQEGGAVDLMWINGENFLTAKDAGLLFGPYATDLPHWRVVDPEETPTVAVDFTVPTEGYESPWGMSQLTFAHDPARMPEPPATLADLGAWIRAHPGRFTYPALPDFLGSTVLKQMLHDLTPDPAVLARPMSDFDAVTAPLWAWLAEMRPHLWREGRAFPRSGPEQRRLLADGEVDVYPSFHPSDASSAIAQGLIPPRVRTFMFRGGMIGNTHFVAIPATSPAKAGALVVADFLMSPEAQAEKQHPDVWGDDTVLSMDRLTAEDRARFQALPLGPATLPLDARAPTLPEPHPTWMTAIETEWRRLHAGG</sequence>
<evidence type="ECO:0000313" key="3">
    <source>
        <dbReference type="Proteomes" id="UP000434582"/>
    </source>
</evidence>
<dbReference type="Proteomes" id="UP000434582">
    <property type="component" value="Unassembled WGS sequence"/>
</dbReference>
<dbReference type="NCBIfam" id="NF008633">
    <property type="entry name" value="PRK11622.1"/>
    <property type="match status" value="1"/>
</dbReference>
<accession>A0A7X1ZJB9</accession>
<dbReference type="PANTHER" id="PTHR42779:SF1">
    <property type="entry name" value="PROTEIN YNJB"/>
    <property type="match status" value="1"/>
</dbReference>
<dbReference type="PIRSF" id="PIRSF029172">
    <property type="entry name" value="UCP029172_ABC_sbc_YnjB"/>
    <property type="match status" value="1"/>
</dbReference>
<dbReference type="InterPro" id="IPR027020">
    <property type="entry name" value="YnjB"/>
</dbReference>
<gene>
    <name evidence="2" type="ORF">GHC57_18420</name>
</gene>
<dbReference type="OrthoDB" id="3239593at2"/>
<proteinExistence type="predicted"/>
<dbReference type="EMBL" id="WIVE01000110">
    <property type="protein sequence ID" value="MQX38492.1"/>
    <property type="molecule type" value="Genomic_DNA"/>
</dbReference>
<dbReference type="Pfam" id="PF13416">
    <property type="entry name" value="SBP_bac_8"/>
    <property type="match status" value="1"/>
</dbReference>
<comment type="caution">
    <text evidence="2">The sequence shown here is derived from an EMBL/GenBank/DDBJ whole genome shotgun (WGS) entry which is preliminary data.</text>
</comment>
<dbReference type="SUPFAM" id="SSF53850">
    <property type="entry name" value="Periplasmic binding protein-like II"/>
    <property type="match status" value="1"/>
</dbReference>
<evidence type="ECO:0000256" key="1">
    <source>
        <dbReference type="SAM" id="SignalP"/>
    </source>
</evidence>
<feature type="chain" id="PRO_5031552789" evidence="1">
    <location>
        <begin position="38"/>
        <end position="419"/>
    </location>
</feature>
<dbReference type="InterPro" id="IPR006311">
    <property type="entry name" value="TAT_signal"/>
</dbReference>
<dbReference type="PROSITE" id="PS51318">
    <property type="entry name" value="TAT"/>
    <property type="match status" value="1"/>
</dbReference>
<evidence type="ECO:0000313" key="2">
    <source>
        <dbReference type="EMBL" id="MQX38492.1"/>
    </source>
</evidence>
<organism evidence="2 3">
    <name type="scientific">Roseospira navarrensis</name>
    <dbReference type="NCBI Taxonomy" id="140058"/>
    <lineage>
        <taxon>Bacteria</taxon>
        <taxon>Pseudomonadati</taxon>
        <taxon>Pseudomonadota</taxon>
        <taxon>Alphaproteobacteria</taxon>
        <taxon>Rhodospirillales</taxon>
        <taxon>Rhodospirillaceae</taxon>
        <taxon>Roseospira</taxon>
    </lineage>
</organism>
<dbReference type="Gene3D" id="3.40.190.10">
    <property type="entry name" value="Periplasmic binding protein-like II"/>
    <property type="match status" value="2"/>
</dbReference>
<name>A0A7X1ZJB9_9PROT</name>
<dbReference type="InterPro" id="IPR006059">
    <property type="entry name" value="SBP"/>
</dbReference>
<protein>
    <submittedName>
        <fullName evidence="2">ABC transporter substrate-binding protein</fullName>
    </submittedName>
</protein>
<dbReference type="RefSeq" id="WP_153347020.1">
    <property type="nucleotide sequence ID" value="NZ_WIVE01000110.1"/>
</dbReference>
<keyword evidence="1" id="KW-0732">Signal</keyword>
<keyword evidence="3" id="KW-1185">Reference proteome</keyword>
<dbReference type="AlphaFoldDB" id="A0A7X1ZJB9"/>
<feature type="signal peptide" evidence="1">
    <location>
        <begin position="1"/>
        <end position="37"/>
    </location>
</feature>